<dbReference type="InterPro" id="IPR021471">
    <property type="entry name" value="DUF3124"/>
</dbReference>
<dbReference type="AlphaFoldDB" id="A0A5B7TZ02"/>
<accession>A0A5B7TZ02</accession>
<dbReference type="EMBL" id="CP040749">
    <property type="protein sequence ID" value="QCX40017.1"/>
    <property type="molecule type" value="Genomic_DNA"/>
</dbReference>
<reference evidence="1 2" key="1">
    <citation type="submission" date="2019-05" db="EMBL/GenBank/DDBJ databases">
        <title>Algicella ahnfeltiae gen. nov., sp. nov., a novel marine bacterium of the family Flavobacteriaceae isolated from a red alga.</title>
        <authorList>
            <person name="Nedashkovskaya O.I."/>
            <person name="Kukhlevskiy A.D."/>
            <person name="Kim S.-G."/>
            <person name="Zhukova N.V."/>
            <person name="Mikhailov V.V."/>
        </authorList>
    </citation>
    <scope>NUCLEOTIDE SEQUENCE [LARGE SCALE GENOMIC DNA]</scope>
    <source>
        <strain evidence="1 2">10Alg115</strain>
    </source>
</reference>
<dbReference type="Proteomes" id="UP000306229">
    <property type="component" value="Chromosome"/>
</dbReference>
<organism evidence="1 2">
    <name type="scientific">Aureibaculum algae</name>
    <dbReference type="NCBI Taxonomy" id="2584122"/>
    <lineage>
        <taxon>Bacteria</taxon>
        <taxon>Pseudomonadati</taxon>
        <taxon>Bacteroidota</taxon>
        <taxon>Flavobacteriia</taxon>
        <taxon>Flavobacteriales</taxon>
        <taxon>Flavobacteriaceae</taxon>
        <taxon>Aureibaculum</taxon>
    </lineage>
</organism>
<dbReference type="Pfam" id="PF11322">
    <property type="entry name" value="DUF3124"/>
    <property type="match status" value="1"/>
</dbReference>
<gene>
    <name evidence="1" type="ORF">FF125_16790</name>
</gene>
<name>A0A5B7TZ02_9FLAO</name>
<dbReference type="KEGG" id="fbe:FF125_16790"/>
<proteinExistence type="predicted"/>
<keyword evidence="2" id="KW-1185">Reference proteome</keyword>
<dbReference type="PROSITE" id="PS51257">
    <property type="entry name" value="PROKAR_LIPOPROTEIN"/>
    <property type="match status" value="1"/>
</dbReference>
<evidence type="ECO:0000313" key="2">
    <source>
        <dbReference type="Proteomes" id="UP000306229"/>
    </source>
</evidence>
<dbReference type="RefSeq" id="WP_138950871.1">
    <property type="nucleotide sequence ID" value="NZ_CP040749.1"/>
</dbReference>
<protein>
    <submittedName>
        <fullName evidence="1">DUF3124 domain-containing protein</fullName>
    </submittedName>
</protein>
<sequence length="169" mass="19361">MKKLTYLLLIIVLASSCDLNLGKDEFDAVDWKKRTINISQKDSLQFGRTYLSVYSQIYSYTEHKTHNLTAMVSLRNTSFNDTIYILKADYYHTKGHLVRTYIKQPIYLAPLETVEIIIDEADIEGGTGSNFIFDWNIPKKSPDPLFEGIMSSTMSQQGLSFTTQGKRIE</sequence>
<evidence type="ECO:0000313" key="1">
    <source>
        <dbReference type="EMBL" id="QCX40017.1"/>
    </source>
</evidence>
<dbReference type="OrthoDB" id="283474at2"/>